<dbReference type="InterPro" id="IPR052018">
    <property type="entry name" value="PHP_domain"/>
</dbReference>
<evidence type="ECO:0000313" key="3">
    <source>
        <dbReference type="Proteomes" id="UP000190657"/>
    </source>
</evidence>
<organism evidence="2 3">
    <name type="scientific">Eubacterium coprostanoligenes</name>
    <dbReference type="NCBI Taxonomy" id="290054"/>
    <lineage>
        <taxon>Bacteria</taxon>
        <taxon>Bacillati</taxon>
        <taxon>Bacillota</taxon>
        <taxon>Clostridia</taxon>
        <taxon>Eubacteriales</taxon>
        <taxon>Eubacteriaceae</taxon>
        <taxon>Eubacterium</taxon>
    </lineage>
</organism>
<feature type="domain" description="Polymerase/histidinol phosphatase N-terminal" evidence="1">
    <location>
        <begin position="3"/>
        <end position="67"/>
    </location>
</feature>
<gene>
    <name evidence="2" type="ORF">SAMN02745114_01065</name>
</gene>
<name>A0A1T4LYU7_9FIRM</name>
<dbReference type="OrthoDB" id="9804333at2"/>
<dbReference type="RefSeq" id="WP_078768543.1">
    <property type="nucleotide sequence ID" value="NZ_FUWW01000010.1"/>
</dbReference>
<evidence type="ECO:0000259" key="1">
    <source>
        <dbReference type="SMART" id="SM00481"/>
    </source>
</evidence>
<dbReference type="EMBL" id="FUWW01000010">
    <property type="protein sequence ID" value="SJZ59832.1"/>
    <property type="molecule type" value="Genomic_DNA"/>
</dbReference>
<dbReference type="GO" id="GO:0035312">
    <property type="term" value="F:5'-3' DNA exonuclease activity"/>
    <property type="evidence" value="ECO:0007669"/>
    <property type="project" value="TreeGrafter"/>
</dbReference>
<dbReference type="Gene3D" id="1.10.150.650">
    <property type="match status" value="1"/>
</dbReference>
<dbReference type="Pfam" id="PF02811">
    <property type="entry name" value="PHP"/>
    <property type="match status" value="1"/>
</dbReference>
<dbReference type="InterPro" id="IPR016195">
    <property type="entry name" value="Pol/histidinol_Pase-like"/>
</dbReference>
<reference evidence="2 3" key="1">
    <citation type="submission" date="2017-02" db="EMBL/GenBank/DDBJ databases">
        <authorList>
            <person name="Peterson S.W."/>
        </authorList>
    </citation>
    <scope>NUCLEOTIDE SEQUENCE [LARGE SCALE GENOMIC DNA]</scope>
    <source>
        <strain evidence="2 3">ATCC 51222</strain>
    </source>
</reference>
<dbReference type="GO" id="GO:0004534">
    <property type="term" value="F:5'-3' RNA exonuclease activity"/>
    <property type="evidence" value="ECO:0007669"/>
    <property type="project" value="TreeGrafter"/>
</dbReference>
<dbReference type="SUPFAM" id="SSF89550">
    <property type="entry name" value="PHP domain-like"/>
    <property type="match status" value="1"/>
</dbReference>
<dbReference type="InterPro" id="IPR004013">
    <property type="entry name" value="PHP_dom"/>
</dbReference>
<dbReference type="PANTHER" id="PTHR42924">
    <property type="entry name" value="EXONUCLEASE"/>
    <property type="match status" value="1"/>
</dbReference>
<dbReference type="Proteomes" id="UP000190657">
    <property type="component" value="Unassembled WGS sequence"/>
</dbReference>
<protein>
    <submittedName>
        <fullName evidence="2">PHP domain-containing protein</fullName>
    </submittedName>
</protein>
<evidence type="ECO:0000313" key="2">
    <source>
        <dbReference type="EMBL" id="SJZ59832.1"/>
    </source>
</evidence>
<dbReference type="STRING" id="290054.SAMN02745114_01065"/>
<dbReference type="PANTHER" id="PTHR42924:SF3">
    <property type="entry name" value="POLYMERASE_HISTIDINOL PHOSPHATASE N-TERMINAL DOMAIN-CONTAINING PROTEIN"/>
    <property type="match status" value="1"/>
</dbReference>
<dbReference type="Gene3D" id="3.20.20.140">
    <property type="entry name" value="Metal-dependent hydrolases"/>
    <property type="match status" value="1"/>
</dbReference>
<sequence length="298" mass="34075">MKVDLHIHSTFSDGTLTVPQIVEFARKNNFEYIAITDHNNFQSVGVLKGMTDELPHKIAGIELSTKHNGKKLHLLGYFNVNSDFDSEKFAPLRALIDREAESKSVQVRQMIDNLSVDFDVSYDEFLSMLNGDGFVNRVHIARYLTDKGITDSVSNAFKTVINTKSKYFVKRREMTFEEGLYAVVQCGGLPSIAHFVEYRFTDEEIDEIATITADATDTVGVELWHYKQNADFRRQIIERCKKYNNLNIVFTAGSDFHGANKVQNIGEISPDELSAEEQRFFDDQIKHTLEVFKNRNII</sequence>
<dbReference type="AlphaFoldDB" id="A0A1T4LYU7"/>
<dbReference type="SMART" id="SM00481">
    <property type="entry name" value="POLIIIAc"/>
    <property type="match status" value="1"/>
</dbReference>
<dbReference type="InterPro" id="IPR003141">
    <property type="entry name" value="Pol/His_phosphatase_N"/>
</dbReference>
<proteinExistence type="predicted"/>
<accession>A0A1T4LYU7</accession>
<keyword evidence="3" id="KW-1185">Reference proteome</keyword>